<dbReference type="InterPro" id="IPR029032">
    <property type="entry name" value="AhpD-like"/>
</dbReference>
<evidence type="ECO:0000313" key="9">
    <source>
        <dbReference type="Proteomes" id="UP000295375"/>
    </source>
</evidence>
<evidence type="ECO:0000256" key="4">
    <source>
        <dbReference type="ARBA" id="ARBA00023157"/>
    </source>
</evidence>
<dbReference type="GO" id="GO:0032843">
    <property type="term" value="F:hydroperoxide reductase activity"/>
    <property type="evidence" value="ECO:0007669"/>
    <property type="project" value="InterPro"/>
</dbReference>
<feature type="disulfide bond" evidence="6">
    <location>
        <begin position="134"/>
        <end position="137"/>
    </location>
</feature>
<dbReference type="GO" id="GO:0045454">
    <property type="term" value="P:cell redox homeostasis"/>
    <property type="evidence" value="ECO:0007669"/>
    <property type="project" value="TreeGrafter"/>
</dbReference>
<evidence type="ECO:0000256" key="6">
    <source>
        <dbReference type="HAMAP-Rule" id="MF_01676"/>
    </source>
</evidence>
<feature type="active site" description="Cysteine sulfenic acid (-SOH) intermediate" evidence="6">
    <location>
        <position position="137"/>
    </location>
</feature>
<dbReference type="InterPro" id="IPR004675">
    <property type="entry name" value="AhpD_core"/>
</dbReference>
<dbReference type="SUPFAM" id="SSF69118">
    <property type="entry name" value="AhpD-like"/>
    <property type="match status" value="1"/>
</dbReference>
<keyword evidence="4 6" id="KW-1015">Disulfide bond</keyword>
<dbReference type="RefSeq" id="WP_133591190.1">
    <property type="nucleotide sequence ID" value="NZ_CP037953.1"/>
</dbReference>
<protein>
    <recommendedName>
        <fullName evidence="6">Alkyl hydroperoxide reductase AhpD</fullName>
        <ecNumber evidence="6">1.11.1.28</ecNumber>
    </recommendedName>
    <alternativeName>
        <fullName evidence="6">Alkylhydroperoxidase AhpD</fullName>
    </alternativeName>
</protein>
<evidence type="ECO:0000259" key="7">
    <source>
        <dbReference type="Pfam" id="PF02627"/>
    </source>
</evidence>
<name>A0A4V3D7G7_9GAMM</name>
<dbReference type="Gene3D" id="1.20.1290.10">
    <property type="entry name" value="AhpD-like"/>
    <property type="match status" value="1"/>
</dbReference>
<dbReference type="GO" id="GO:0015036">
    <property type="term" value="F:disulfide oxidoreductase activity"/>
    <property type="evidence" value="ECO:0007669"/>
    <property type="project" value="TreeGrafter"/>
</dbReference>
<comment type="catalytic activity">
    <reaction evidence="6">
        <text>N(6)-[(R)-dihydrolipoyl]-L-lysyl-[lipoyl-carrier protein] + a hydroperoxide = N(6)-[(R)-lipoyl]-L-lysyl-[lipoyl-carrier protein] + an alcohol + H2O</text>
        <dbReference type="Rhea" id="RHEA:62636"/>
        <dbReference type="Rhea" id="RHEA-COMP:10502"/>
        <dbReference type="Rhea" id="RHEA-COMP:16355"/>
        <dbReference type="ChEBI" id="CHEBI:15377"/>
        <dbReference type="ChEBI" id="CHEBI:30879"/>
        <dbReference type="ChEBI" id="CHEBI:35924"/>
        <dbReference type="ChEBI" id="CHEBI:83099"/>
        <dbReference type="ChEBI" id="CHEBI:83100"/>
        <dbReference type="EC" id="1.11.1.28"/>
    </reaction>
</comment>
<dbReference type="OrthoDB" id="9801997at2"/>
<dbReference type="GO" id="GO:0051920">
    <property type="term" value="F:peroxiredoxin activity"/>
    <property type="evidence" value="ECO:0007669"/>
    <property type="project" value="InterPro"/>
</dbReference>
<dbReference type="Proteomes" id="UP000295375">
    <property type="component" value="Unassembled WGS sequence"/>
</dbReference>
<comment type="caution">
    <text evidence="8">The sequence shown here is derived from an EMBL/GenBank/DDBJ whole genome shotgun (WGS) entry which is preliminary data.</text>
</comment>
<sequence length="176" mass="18815">MSIETLRAALPDAAKDIRLNLSTVFTAEGAPDLTDGQRAAIALAVAYATRNDRVATAVEAETSELLDNQHREAARIAATLMAMNNVYYRFIHLAEDEALRKLPARLRMNGLAQHGIAKLDFELMALAVSAVNGCGMCIESHIHEVRKHGASDLAIQSSARIAAVLVATAQALSLPA</sequence>
<organism evidence="8 9">
    <name type="scientific">Permianibacter aggregans</name>
    <dbReference type="NCBI Taxonomy" id="1510150"/>
    <lineage>
        <taxon>Bacteria</taxon>
        <taxon>Pseudomonadati</taxon>
        <taxon>Pseudomonadota</taxon>
        <taxon>Gammaproteobacteria</taxon>
        <taxon>Pseudomonadales</taxon>
        <taxon>Pseudomonadaceae</taxon>
        <taxon>Permianibacter</taxon>
    </lineage>
</organism>
<dbReference type="InterPro" id="IPR004674">
    <property type="entry name" value="AhpD"/>
</dbReference>
<feature type="active site" description="Proton donor" evidence="6">
    <location>
        <position position="134"/>
    </location>
</feature>
<dbReference type="EMBL" id="SNYM01000010">
    <property type="protein sequence ID" value="TDQ47517.1"/>
    <property type="molecule type" value="Genomic_DNA"/>
</dbReference>
<keyword evidence="5 6" id="KW-0676">Redox-active center</keyword>
<dbReference type="GO" id="GO:0006979">
    <property type="term" value="P:response to oxidative stress"/>
    <property type="evidence" value="ECO:0007669"/>
    <property type="project" value="InterPro"/>
</dbReference>
<evidence type="ECO:0000256" key="1">
    <source>
        <dbReference type="ARBA" id="ARBA00022559"/>
    </source>
</evidence>
<proteinExistence type="inferred from homology"/>
<comment type="similarity">
    <text evidence="6">Belongs to the AhpD family.</text>
</comment>
<feature type="disulfide bond" description="Interchain (with AhpC); in linked form" evidence="6">
    <location>
        <position position="137"/>
    </location>
</feature>
<keyword evidence="1 6" id="KW-0575">Peroxidase</keyword>
<dbReference type="InterPro" id="IPR003779">
    <property type="entry name" value="CMD-like"/>
</dbReference>
<dbReference type="PANTHER" id="PTHR33930:SF7">
    <property type="entry name" value="ALKYL HYDROPEROXIDE REDUCTASE AHPD"/>
    <property type="match status" value="1"/>
</dbReference>
<reference evidence="8 9" key="1">
    <citation type="submission" date="2019-03" db="EMBL/GenBank/DDBJ databases">
        <title>Genomic Encyclopedia of Type Strains, Phase IV (KMG-IV): sequencing the most valuable type-strain genomes for metagenomic binning, comparative biology and taxonomic classification.</title>
        <authorList>
            <person name="Goeker M."/>
        </authorList>
    </citation>
    <scope>NUCLEOTIDE SEQUENCE [LARGE SCALE GENOMIC DNA]</scope>
    <source>
        <strain evidence="8 9">DSM 103792</strain>
    </source>
</reference>
<dbReference type="HAMAP" id="MF_01676">
    <property type="entry name" value="AhpD"/>
    <property type="match status" value="1"/>
</dbReference>
<dbReference type="PANTHER" id="PTHR33930">
    <property type="entry name" value="ALKYL HYDROPEROXIDE REDUCTASE AHPD"/>
    <property type="match status" value="1"/>
</dbReference>
<evidence type="ECO:0000256" key="2">
    <source>
        <dbReference type="ARBA" id="ARBA00022862"/>
    </source>
</evidence>
<evidence type="ECO:0000256" key="3">
    <source>
        <dbReference type="ARBA" id="ARBA00023002"/>
    </source>
</evidence>
<keyword evidence="3 6" id="KW-0560">Oxidoreductase</keyword>
<dbReference type="NCBIfam" id="TIGR00778">
    <property type="entry name" value="ahpD_dom"/>
    <property type="match status" value="1"/>
</dbReference>
<keyword evidence="2 6" id="KW-0049">Antioxidant</keyword>
<comment type="function">
    <text evidence="6">Antioxidant protein with alkyl hydroperoxidase activity. Required for the reduction of the AhpC active site cysteine residues and for the regeneration of the AhpC enzyme activity.</text>
</comment>
<dbReference type="Pfam" id="PF02627">
    <property type="entry name" value="CMD"/>
    <property type="match status" value="1"/>
</dbReference>
<keyword evidence="9" id="KW-1185">Reference proteome</keyword>
<evidence type="ECO:0000256" key="5">
    <source>
        <dbReference type="ARBA" id="ARBA00023284"/>
    </source>
</evidence>
<gene>
    <name evidence="6" type="primary">ahpD</name>
    <name evidence="8" type="ORF">EV696_110109</name>
</gene>
<evidence type="ECO:0000313" key="8">
    <source>
        <dbReference type="EMBL" id="TDQ47517.1"/>
    </source>
</evidence>
<feature type="domain" description="Carboxymuconolactone decarboxylase-like" evidence="7">
    <location>
        <begin position="101"/>
        <end position="172"/>
    </location>
</feature>
<dbReference type="EC" id="1.11.1.28" evidence="6"/>
<dbReference type="AlphaFoldDB" id="A0A4V3D7G7"/>
<accession>A0A4V3D7G7</accession>